<dbReference type="RefSeq" id="WP_187784748.1">
    <property type="nucleotide sequence ID" value="NZ_JACTVA010000019.1"/>
</dbReference>
<keyword evidence="3" id="KW-1185">Reference proteome</keyword>
<dbReference type="EMBL" id="JACTVA010000019">
    <property type="protein sequence ID" value="MBC9207582.1"/>
    <property type="molecule type" value="Genomic_DNA"/>
</dbReference>
<gene>
    <name evidence="2" type="ORF">IBL26_12120</name>
</gene>
<keyword evidence="1" id="KW-0472">Membrane</keyword>
<sequence length="235" mass="25152">MPREHLSRALVQMRGAWLLLLALPLGPALLFNLIGGTPRSVTGMVLGLGGLALAVRSLRRGKSRQAAALVGVATGLLALMAAHVPAVGAVVFGAMAWFGMSLLYEGAPAPEPEPVPARPDALAAPRARLAALVTRGPARLRPAVFSLQELLAEMERQPEPTPEARRFLNIQIEGLERISTRLSAGAEPPVALETLLEDMTRGSTSLRERLRAQESEALDIQIKVLSDRLRQEGFA</sequence>
<organism evidence="2 3">
    <name type="scientific">Teichococcus aerophilus</name>
    <dbReference type="NCBI Taxonomy" id="1224513"/>
    <lineage>
        <taxon>Bacteria</taxon>
        <taxon>Pseudomonadati</taxon>
        <taxon>Pseudomonadota</taxon>
        <taxon>Alphaproteobacteria</taxon>
        <taxon>Acetobacterales</taxon>
        <taxon>Roseomonadaceae</taxon>
        <taxon>Roseomonas</taxon>
    </lineage>
</organism>
<dbReference type="Proteomes" id="UP000626026">
    <property type="component" value="Unassembled WGS sequence"/>
</dbReference>
<evidence type="ECO:0000256" key="1">
    <source>
        <dbReference type="SAM" id="Phobius"/>
    </source>
</evidence>
<proteinExistence type="predicted"/>
<evidence type="ECO:0000313" key="3">
    <source>
        <dbReference type="Proteomes" id="UP000626026"/>
    </source>
</evidence>
<keyword evidence="1" id="KW-1133">Transmembrane helix</keyword>
<evidence type="ECO:0000313" key="2">
    <source>
        <dbReference type="EMBL" id="MBC9207582.1"/>
    </source>
</evidence>
<comment type="caution">
    <text evidence="2">The sequence shown here is derived from an EMBL/GenBank/DDBJ whole genome shotgun (WGS) entry which is preliminary data.</text>
</comment>
<protein>
    <submittedName>
        <fullName evidence="2">Uncharacterized protein</fullName>
    </submittedName>
</protein>
<name>A0ABR7RNA4_9PROT</name>
<feature type="transmembrane region" description="Helical" evidence="1">
    <location>
        <begin position="70"/>
        <end position="98"/>
    </location>
</feature>
<keyword evidence="1" id="KW-0812">Transmembrane</keyword>
<reference evidence="2 3" key="1">
    <citation type="journal article" date="2013" name="Int. J. Syst. Evol. Microbiol.">
        <title>Roseomonas aerophila sp. nov., isolated from air.</title>
        <authorList>
            <person name="Kim S.J."/>
            <person name="Weon H.Y."/>
            <person name="Ahn J.H."/>
            <person name="Hong S.B."/>
            <person name="Seok S.J."/>
            <person name="Whang K.S."/>
            <person name="Kwon S.W."/>
        </authorList>
    </citation>
    <scope>NUCLEOTIDE SEQUENCE [LARGE SCALE GENOMIC DNA]</scope>
    <source>
        <strain evidence="2 3">NBRC 108923</strain>
    </source>
</reference>
<accession>A0ABR7RNA4</accession>
<feature type="transmembrane region" description="Helical" evidence="1">
    <location>
        <begin position="40"/>
        <end position="58"/>
    </location>
</feature>